<comment type="caution">
    <text evidence="2">The sequence shown here is derived from an EMBL/GenBank/DDBJ whole genome shotgun (WGS) entry which is preliminary data.</text>
</comment>
<dbReference type="AlphaFoldDB" id="A0AAW2GZX2"/>
<evidence type="ECO:0000313" key="3">
    <source>
        <dbReference type="Proteomes" id="UP001430953"/>
    </source>
</evidence>
<dbReference type="PRINTS" id="PR01217">
    <property type="entry name" value="PRICHEXTENSN"/>
</dbReference>
<feature type="compositionally biased region" description="Basic residues" evidence="1">
    <location>
        <begin position="123"/>
        <end position="133"/>
    </location>
</feature>
<protein>
    <submittedName>
        <fullName evidence="2">Uncharacterized protein</fullName>
    </submittedName>
</protein>
<feature type="region of interest" description="Disordered" evidence="1">
    <location>
        <begin position="1"/>
        <end position="59"/>
    </location>
</feature>
<sequence length="150" mass="16699">MEKGKKKPEESVNPPTTAVTAATAPTKIKNIIKKAVDKDRKNRWRQPAPSTPYPAYAGYPAPQPPTPYPAYAGYTAMPPPPPYPVYAGYPAPQPPAPYPAYAGYPAPQPPTPYPAYAGYPPPPRHRRHRRRPRNRLSPIIFITNNIILYM</sequence>
<proteinExistence type="predicted"/>
<name>A0AAW2GZX2_9HYME</name>
<feature type="region of interest" description="Disordered" evidence="1">
    <location>
        <begin position="113"/>
        <end position="133"/>
    </location>
</feature>
<feature type="compositionally biased region" description="Basic and acidic residues" evidence="1">
    <location>
        <begin position="1"/>
        <end position="10"/>
    </location>
</feature>
<feature type="compositionally biased region" description="Low complexity" evidence="1">
    <location>
        <begin position="14"/>
        <end position="26"/>
    </location>
</feature>
<dbReference type="Proteomes" id="UP001430953">
    <property type="component" value="Unassembled WGS sequence"/>
</dbReference>
<keyword evidence="3" id="KW-1185">Reference proteome</keyword>
<dbReference type="EMBL" id="JADYXP020000001">
    <property type="protein sequence ID" value="KAL0132870.1"/>
    <property type="molecule type" value="Genomic_DNA"/>
</dbReference>
<accession>A0AAW2GZX2</accession>
<gene>
    <name evidence="2" type="ORF">PUN28_000530</name>
</gene>
<organism evidence="2 3">
    <name type="scientific">Cardiocondyla obscurior</name>
    <dbReference type="NCBI Taxonomy" id="286306"/>
    <lineage>
        <taxon>Eukaryota</taxon>
        <taxon>Metazoa</taxon>
        <taxon>Ecdysozoa</taxon>
        <taxon>Arthropoda</taxon>
        <taxon>Hexapoda</taxon>
        <taxon>Insecta</taxon>
        <taxon>Pterygota</taxon>
        <taxon>Neoptera</taxon>
        <taxon>Endopterygota</taxon>
        <taxon>Hymenoptera</taxon>
        <taxon>Apocrita</taxon>
        <taxon>Aculeata</taxon>
        <taxon>Formicoidea</taxon>
        <taxon>Formicidae</taxon>
        <taxon>Myrmicinae</taxon>
        <taxon>Cardiocondyla</taxon>
    </lineage>
</organism>
<reference evidence="2 3" key="1">
    <citation type="submission" date="2023-03" db="EMBL/GenBank/DDBJ databases">
        <title>High recombination rates correlate with genetic variation in Cardiocondyla obscurior ants.</title>
        <authorList>
            <person name="Errbii M."/>
        </authorList>
    </citation>
    <scope>NUCLEOTIDE SEQUENCE [LARGE SCALE GENOMIC DNA]</scope>
    <source>
        <strain evidence="2">Alpha-2009</strain>
        <tissue evidence="2">Whole body</tissue>
    </source>
</reference>
<evidence type="ECO:0000256" key="1">
    <source>
        <dbReference type="SAM" id="MobiDB-lite"/>
    </source>
</evidence>
<evidence type="ECO:0000313" key="2">
    <source>
        <dbReference type="EMBL" id="KAL0132870.1"/>
    </source>
</evidence>